<dbReference type="EMBL" id="JFZB01000042">
    <property type="protein sequence ID" value="KFI24593.1"/>
    <property type="molecule type" value="Genomic_DNA"/>
</dbReference>
<protein>
    <recommendedName>
        <fullName evidence="2">Putative Flp pilus-assembly TadG-like N-terminal domain-containing protein</fullName>
    </recommendedName>
</protein>
<dbReference type="eggNOG" id="COG4655">
    <property type="taxonomic scope" value="Bacteria"/>
</dbReference>
<organism evidence="3 4">
    <name type="scientific">Paenirhodobacter enshiensis</name>
    <dbReference type="NCBI Taxonomy" id="1105367"/>
    <lineage>
        <taxon>Bacteria</taxon>
        <taxon>Pseudomonadati</taxon>
        <taxon>Pseudomonadota</taxon>
        <taxon>Alphaproteobacteria</taxon>
        <taxon>Rhodobacterales</taxon>
        <taxon>Rhodobacter group</taxon>
        <taxon>Paenirhodobacter</taxon>
    </lineage>
</organism>
<sequence>MPQTPPIFRAFFTRLARAMAVCGRPRDESGSIAILLLMLIPAIVLIGGIGTDICLINAQKKYVQSQSDLAAQSAARVLPDLALARQSAQRVVSANDAYGQVTLARGDVVFGSYVAGSFIPAADQTSATGVNAVRVSVASPYTPLLLRPVMSSGLTVSRSATARQRAAIAFGLRNSLLTLDTSDSILEGVLRGLLGVDISAGVLDTSGVLGLGVDVNKLLGLVSLDVAGEVLNYQDILGLGIGTPVIVQALSALGVLPAGTTTVSNATLSLGSLLSLSPSAANVEIGQILPNLSLNAFDLLMAVASLNGTLGNGLVSVPLSLSIPYIAELNLSLGIVHSAVMAAGFIDDVPPVTATVSQLSLNLGAKLVSFITLDLGVSGAQATATATGLNCAATRPGDTLATFDVRTAPVALRLALTVPGVIDGSTRGASDDIALFGGRQVVSVLLGELGQPVSVETPIRLTGLTSFVSGLLSNLSSSLKSDKSQCGFLGLGCLLDVVNWVIDGLSSLIAGTFLNDLVDTLLDALGIELAPAELTVSDYSCSSQLVQ</sequence>
<gene>
    <name evidence="3" type="ORF">CG50_09720</name>
</gene>
<name>A0A086XRE3_9RHOB</name>
<dbReference type="AlphaFoldDB" id="A0A086XRE3"/>
<keyword evidence="1" id="KW-1133">Transmembrane helix</keyword>
<dbReference type="Pfam" id="PF13400">
    <property type="entry name" value="Tad"/>
    <property type="match status" value="1"/>
</dbReference>
<accession>A0A086XRE3</accession>
<dbReference type="RefSeq" id="WP_036639702.1">
    <property type="nucleotide sequence ID" value="NZ_JFZB01000042.1"/>
</dbReference>
<dbReference type="OrthoDB" id="7850590at2"/>
<keyword evidence="1" id="KW-0472">Membrane</keyword>
<comment type="caution">
    <text evidence="3">The sequence shown here is derived from an EMBL/GenBank/DDBJ whole genome shotgun (WGS) entry which is preliminary data.</text>
</comment>
<feature type="transmembrane region" description="Helical" evidence="1">
    <location>
        <begin position="32"/>
        <end position="50"/>
    </location>
</feature>
<keyword evidence="1" id="KW-0812">Transmembrane</keyword>
<feature type="domain" description="Putative Flp pilus-assembly TadG-like N-terminal" evidence="2">
    <location>
        <begin position="30"/>
        <end position="76"/>
    </location>
</feature>
<dbReference type="InterPro" id="IPR028087">
    <property type="entry name" value="Tad_N"/>
</dbReference>
<proteinExistence type="predicted"/>
<dbReference type="Proteomes" id="UP000028824">
    <property type="component" value="Unassembled WGS sequence"/>
</dbReference>
<evidence type="ECO:0000259" key="2">
    <source>
        <dbReference type="Pfam" id="PF13400"/>
    </source>
</evidence>
<evidence type="ECO:0000313" key="3">
    <source>
        <dbReference type="EMBL" id="KFI24593.1"/>
    </source>
</evidence>
<keyword evidence="4" id="KW-1185">Reference proteome</keyword>
<evidence type="ECO:0000313" key="4">
    <source>
        <dbReference type="Proteomes" id="UP000028824"/>
    </source>
</evidence>
<evidence type="ECO:0000256" key="1">
    <source>
        <dbReference type="SAM" id="Phobius"/>
    </source>
</evidence>
<reference evidence="3 4" key="1">
    <citation type="submission" date="2014-03" db="EMBL/GenBank/DDBJ databases">
        <title>Genome of Paenirhodobacter enshiensis DW2-9.</title>
        <authorList>
            <person name="Wang D."/>
            <person name="Wang G."/>
        </authorList>
    </citation>
    <scope>NUCLEOTIDE SEQUENCE [LARGE SCALE GENOMIC DNA]</scope>
    <source>
        <strain evidence="3 4">DW2-9</strain>
    </source>
</reference>